<dbReference type="Gene3D" id="3.30.160.60">
    <property type="entry name" value="Classic Zinc Finger"/>
    <property type="match status" value="6"/>
</dbReference>
<dbReference type="FunFam" id="3.30.160.60:FF:000148">
    <property type="entry name" value="zinc finger protein Gfi-1"/>
    <property type="match status" value="1"/>
</dbReference>
<dbReference type="PANTHER" id="PTHR24388">
    <property type="entry name" value="ZINC FINGER PROTEIN"/>
    <property type="match status" value="1"/>
</dbReference>
<comment type="caution">
    <text evidence="10">The sequence shown here is derived from an EMBL/GenBank/DDBJ whole genome shotgun (WGS) entry which is preliminary data.</text>
</comment>
<dbReference type="FunFam" id="3.30.160.60:FF:000345">
    <property type="entry name" value="Zinc finger protein Gfi-1"/>
    <property type="match status" value="1"/>
</dbReference>
<evidence type="ECO:0000256" key="4">
    <source>
        <dbReference type="ARBA" id="ARBA00022771"/>
    </source>
</evidence>
<keyword evidence="11" id="KW-1185">Reference proteome</keyword>
<dbReference type="OrthoDB" id="6155966at2759"/>
<evidence type="ECO:0000313" key="11">
    <source>
        <dbReference type="Proteomes" id="UP000748531"/>
    </source>
</evidence>
<name>A0A8J4WKN6_9TREM</name>
<dbReference type="InterPro" id="IPR050527">
    <property type="entry name" value="Snail/Krueppel_Znf"/>
</dbReference>
<proteinExistence type="predicted"/>
<sequence>MRTDRNLGTSSGLARTTRNKRKHLSRHESEFELHHQTFPNAPALQLLASMFGFVKGKQSNVRANPSDPSFAACAQNLTNVQTSTEVLPCPVLDSRTERKTSCPCSPCIKPCAVKQNSKLRSFKTQSAISGNSRVQSEKSYPTMTNFHTPMTVLNNETCLPGSSYLTAALEYFKASTYNANQSAGPKQIQNRLDPTQPPWFGLFARSVQNLGQPISLSPVVELTQLRSSSSSNVSSTEDGDPAVISEGVQKQSELNNTFKCDVCNKYFATSHGLEVHVRRSHSGKRSFECQLCQKSFGHAMSLYQHEIIHCPERHFRCPECGKTFKRSSTLSTHLLIHSDTRPYPCQYCGKRFHQKSDMKKHTYTHTGEKPYICLQCGKAFSQSSNLITHSRKHTGFKPFSCLHCMRAFQRKVDLRRHMETQHDASSTASANKTSFKRTETYEQTEAFCLSNSEEQTDTIIGLPKTENNYAQTSEKRSSLAKSPERTSSCRIRNHQKEVTSQASSVELCTIREKPLPYSVALLLKN</sequence>
<dbReference type="SUPFAM" id="SSF57667">
    <property type="entry name" value="beta-beta-alpha zinc fingers"/>
    <property type="match status" value="4"/>
</dbReference>
<dbReference type="GO" id="GO:0005634">
    <property type="term" value="C:nucleus"/>
    <property type="evidence" value="ECO:0007669"/>
    <property type="project" value="UniProtKB-SubCell"/>
</dbReference>
<evidence type="ECO:0000256" key="1">
    <source>
        <dbReference type="ARBA" id="ARBA00004123"/>
    </source>
</evidence>
<comment type="subcellular location">
    <subcellularLocation>
        <location evidence="1">Nucleus</location>
    </subcellularLocation>
</comment>
<dbReference type="InterPro" id="IPR036236">
    <property type="entry name" value="Znf_C2H2_sf"/>
</dbReference>
<evidence type="ECO:0000256" key="7">
    <source>
        <dbReference type="PROSITE-ProRule" id="PRU00042"/>
    </source>
</evidence>
<dbReference type="AlphaFoldDB" id="A0A8J4WKN6"/>
<feature type="domain" description="C2H2-type" evidence="9">
    <location>
        <begin position="371"/>
        <end position="398"/>
    </location>
</feature>
<organism evidence="10 11">
    <name type="scientific">Paragonimus heterotremus</name>
    <dbReference type="NCBI Taxonomy" id="100268"/>
    <lineage>
        <taxon>Eukaryota</taxon>
        <taxon>Metazoa</taxon>
        <taxon>Spiralia</taxon>
        <taxon>Lophotrochozoa</taxon>
        <taxon>Platyhelminthes</taxon>
        <taxon>Trematoda</taxon>
        <taxon>Digenea</taxon>
        <taxon>Plagiorchiida</taxon>
        <taxon>Troglotremata</taxon>
        <taxon>Troglotrematidae</taxon>
        <taxon>Paragonimus</taxon>
    </lineage>
</organism>
<evidence type="ECO:0000256" key="6">
    <source>
        <dbReference type="ARBA" id="ARBA00023242"/>
    </source>
</evidence>
<dbReference type="InterPro" id="IPR013087">
    <property type="entry name" value="Znf_C2H2_type"/>
</dbReference>
<dbReference type="EMBL" id="LUCH01000321">
    <property type="protein sequence ID" value="KAF5405456.1"/>
    <property type="molecule type" value="Genomic_DNA"/>
</dbReference>
<dbReference type="PROSITE" id="PS00028">
    <property type="entry name" value="ZINC_FINGER_C2H2_1"/>
    <property type="match status" value="6"/>
</dbReference>
<keyword evidence="4 7" id="KW-0863">Zinc-finger</keyword>
<feature type="region of interest" description="Disordered" evidence="8">
    <location>
        <begin position="1"/>
        <end position="30"/>
    </location>
</feature>
<evidence type="ECO:0000256" key="3">
    <source>
        <dbReference type="ARBA" id="ARBA00022737"/>
    </source>
</evidence>
<dbReference type="Proteomes" id="UP000748531">
    <property type="component" value="Unassembled WGS sequence"/>
</dbReference>
<feature type="compositionally biased region" description="Polar residues" evidence="8">
    <location>
        <begin position="1"/>
        <end position="16"/>
    </location>
</feature>
<dbReference type="Pfam" id="PF00096">
    <property type="entry name" value="zf-C2H2"/>
    <property type="match status" value="4"/>
</dbReference>
<dbReference type="PANTHER" id="PTHR24388:SF50">
    <property type="entry name" value="ZINC FINGER PROTEIN 646"/>
    <property type="match status" value="1"/>
</dbReference>
<evidence type="ECO:0000313" key="10">
    <source>
        <dbReference type="EMBL" id="KAF5405456.1"/>
    </source>
</evidence>
<keyword evidence="5" id="KW-0862">Zinc</keyword>
<dbReference type="FunFam" id="3.30.160.60:FF:000432">
    <property type="entry name" value="zinc finger protein Gfi-1b isoform X1"/>
    <property type="match status" value="1"/>
</dbReference>
<feature type="domain" description="C2H2-type" evidence="9">
    <location>
        <begin position="287"/>
        <end position="314"/>
    </location>
</feature>
<feature type="domain" description="C2H2-type" evidence="9">
    <location>
        <begin position="343"/>
        <end position="370"/>
    </location>
</feature>
<feature type="domain" description="C2H2-type" evidence="9">
    <location>
        <begin position="399"/>
        <end position="427"/>
    </location>
</feature>
<keyword evidence="6" id="KW-0539">Nucleus</keyword>
<dbReference type="GO" id="GO:0000981">
    <property type="term" value="F:DNA-binding transcription factor activity, RNA polymerase II-specific"/>
    <property type="evidence" value="ECO:0007669"/>
    <property type="project" value="TreeGrafter"/>
</dbReference>
<gene>
    <name evidence="10" type="ORF">PHET_01023</name>
</gene>
<evidence type="ECO:0000259" key="9">
    <source>
        <dbReference type="PROSITE" id="PS50157"/>
    </source>
</evidence>
<evidence type="ECO:0000256" key="8">
    <source>
        <dbReference type="SAM" id="MobiDB-lite"/>
    </source>
</evidence>
<dbReference type="FunFam" id="3.30.160.60:FF:000245">
    <property type="entry name" value="zinc finger protein Gfi-1"/>
    <property type="match status" value="1"/>
</dbReference>
<dbReference type="GO" id="GO:0008270">
    <property type="term" value="F:zinc ion binding"/>
    <property type="evidence" value="ECO:0007669"/>
    <property type="project" value="UniProtKB-KW"/>
</dbReference>
<evidence type="ECO:0000256" key="5">
    <source>
        <dbReference type="ARBA" id="ARBA00022833"/>
    </source>
</evidence>
<evidence type="ECO:0000256" key="2">
    <source>
        <dbReference type="ARBA" id="ARBA00022723"/>
    </source>
</evidence>
<reference evidence="10" key="1">
    <citation type="submission" date="2019-05" db="EMBL/GenBank/DDBJ databases">
        <title>Annotation for the trematode Paragonimus heterotremus.</title>
        <authorList>
            <person name="Choi Y.-J."/>
        </authorList>
    </citation>
    <scope>NUCLEOTIDE SEQUENCE</scope>
    <source>
        <strain evidence="10">LC</strain>
    </source>
</reference>
<feature type="domain" description="C2H2-type" evidence="9">
    <location>
        <begin position="315"/>
        <end position="342"/>
    </location>
</feature>
<feature type="domain" description="C2H2-type" evidence="9">
    <location>
        <begin position="258"/>
        <end position="286"/>
    </location>
</feature>
<keyword evidence="2" id="KW-0479">Metal-binding</keyword>
<dbReference type="GO" id="GO:0000978">
    <property type="term" value="F:RNA polymerase II cis-regulatory region sequence-specific DNA binding"/>
    <property type="evidence" value="ECO:0007669"/>
    <property type="project" value="TreeGrafter"/>
</dbReference>
<dbReference type="PROSITE" id="PS50157">
    <property type="entry name" value="ZINC_FINGER_C2H2_2"/>
    <property type="match status" value="6"/>
</dbReference>
<accession>A0A8J4WKN6</accession>
<protein>
    <recommendedName>
        <fullName evidence="9">C2H2-type domain-containing protein</fullName>
    </recommendedName>
</protein>
<dbReference type="SMART" id="SM00355">
    <property type="entry name" value="ZnF_C2H2"/>
    <property type="match status" value="6"/>
</dbReference>
<feature type="region of interest" description="Disordered" evidence="8">
    <location>
        <begin position="466"/>
        <end position="489"/>
    </location>
</feature>
<keyword evidence="3" id="KW-0677">Repeat</keyword>